<evidence type="ECO:0000256" key="1">
    <source>
        <dbReference type="SAM" id="MobiDB-lite"/>
    </source>
</evidence>
<dbReference type="RefSeq" id="WP_264982934.1">
    <property type="nucleotide sequence ID" value="NZ_AP026708.1"/>
</dbReference>
<name>A0ABM8ANC1_9BACT</name>
<keyword evidence="3" id="KW-1185">Reference proteome</keyword>
<evidence type="ECO:0000313" key="2">
    <source>
        <dbReference type="EMBL" id="BDQ32874.1"/>
    </source>
</evidence>
<protein>
    <submittedName>
        <fullName evidence="2">Uncharacterized protein</fullName>
    </submittedName>
</protein>
<sequence>MRIRGSGKDTSGFGGSGSRSDSFRRKHHLKKKVRGVLLKNVEDNMAWVEIDGDRLLAQLEVIHPEGTRLTFVIEQLSPNIVLKELKGGGRQGGGGVLDRANAFDSARALFEARFISFIQDPDTPRPCITSGDFFTILAGSRELLARYADAVRCADGLTESLDDGRGRFLYQPWLAPGSRRQVTFVRKTPEGLTEAVVEFDHPSMGLVRAEFLHKNDRVACKLKMQHMAHAEPLTRYLASRVHPNLAAQADPPHITKLPQRCHGGVIAEHLFR</sequence>
<dbReference type="Proteomes" id="UP001061361">
    <property type="component" value="Chromosome"/>
</dbReference>
<feature type="region of interest" description="Disordered" evidence="1">
    <location>
        <begin position="1"/>
        <end position="26"/>
    </location>
</feature>
<accession>A0ABM8ANC1</accession>
<organism evidence="2 3">
    <name type="scientific">Pseudodesulfovibrio portus</name>
    <dbReference type="NCBI Taxonomy" id="231439"/>
    <lineage>
        <taxon>Bacteria</taxon>
        <taxon>Pseudomonadati</taxon>
        <taxon>Thermodesulfobacteriota</taxon>
        <taxon>Desulfovibrionia</taxon>
        <taxon>Desulfovibrionales</taxon>
        <taxon>Desulfovibrionaceae</taxon>
    </lineage>
</organism>
<proteinExistence type="predicted"/>
<gene>
    <name evidence="2" type="ORF">JCM14722_04160</name>
</gene>
<dbReference type="EMBL" id="AP026708">
    <property type="protein sequence ID" value="BDQ32874.1"/>
    <property type="molecule type" value="Genomic_DNA"/>
</dbReference>
<evidence type="ECO:0000313" key="3">
    <source>
        <dbReference type="Proteomes" id="UP001061361"/>
    </source>
</evidence>
<reference evidence="2" key="1">
    <citation type="submission" date="2022-08" db="EMBL/GenBank/DDBJ databases">
        <title>Genome Sequence of the sulphate-reducing bacterium, Pseudodesulfovibrio portus JCM14722.</title>
        <authorList>
            <person name="Kondo R."/>
            <person name="Kataoka T."/>
        </authorList>
    </citation>
    <scope>NUCLEOTIDE SEQUENCE</scope>
    <source>
        <strain evidence="2">JCM 14722</strain>
    </source>
</reference>